<keyword evidence="4" id="KW-0456">Lyase</keyword>
<dbReference type="NCBIfam" id="TIGR03081">
    <property type="entry name" value="metmalonyl_epim"/>
    <property type="match status" value="1"/>
</dbReference>
<dbReference type="InterPro" id="IPR037523">
    <property type="entry name" value="VOC_core"/>
</dbReference>
<organism evidence="4 5">
    <name type="scientific">Mesobacillus subterraneus</name>
    <dbReference type="NCBI Taxonomy" id="285983"/>
    <lineage>
        <taxon>Bacteria</taxon>
        <taxon>Bacillati</taxon>
        <taxon>Bacillota</taxon>
        <taxon>Bacilli</taxon>
        <taxon>Bacillales</taxon>
        <taxon>Bacillaceae</taxon>
        <taxon>Mesobacillus</taxon>
    </lineage>
</organism>
<comment type="similarity">
    <text evidence="1">Belongs to the methylmalonyl-CoA epimerase family.</text>
</comment>
<dbReference type="InterPro" id="IPR017515">
    <property type="entry name" value="MeMalonyl-CoA_epimerase"/>
</dbReference>
<dbReference type="Gene3D" id="3.10.180.10">
    <property type="entry name" value="2,3-Dihydroxybiphenyl 1,2-Dioxygenase, domain 1"/>
    <property type="match status" value="1"/>
</dbReference>
<dbReference type="PROSITE" id="PS51819">
    <property type="entry name" value="VOC"/>
    <property type="match status" value="1"/>
</dbReference>
<dbReference type="GO" id="GO:0046872">
    <property type="term" value="F:metal ion binding"/>
    <property type="evidence" value="ECO:0007669"/>
    <property type="project" value="UniProtKB-KW"/>
</dbReference>
<evidence type="ECO:0000259" key="3">
    <source>
        <dbReference type="PROSITE" id="PS51819"/>
    </source>
</evidence>
<dbReference type="GO" id="GO:0016829">
    <property type="term" value="F:lyase activity"/>
    <property type="evidence" value="ECO:0007669"/>
    <property type="project" value="UniProtKB-KW"/>
</dbReference>
<dbReference type="PATRIC" id="fig|285983.3.peg.2459"/>
<dbReference type="RefSeq" id="WP_044391105.1">
    <property type="nucleotide sequence ID" value="NZ_JXIQ01000018.1"/>
</dbReference>
<name>A0A0D6ZDU1_9BACI</name>
<evidence type="ECO:0000256" key="2">
    <source>
        <dbReference type="ARBA" id="ARBA00022723"/>
    </source>
</evidence>
<keyword evidence="5" id="KW-1185">Reference proteome</keyword>
<keyword evidence="2" id="KW-0479">Metal-binding</keyword>
<comment type="caution">
    <text evidence="4">The sequence shown here is derived from an EMBL/GenBank/DDBJ whole genome shotgun (WGS) entry which is preliminary data.</text>
</comment>
<dbReference type="Proteomes" id="UP000032512">
    <property type="component" value="Unassembled WGS sequence"/>
</dbReference>
<dbReference type="PANTHER" id="PTHR43048">
    <property type="entry name" value="METHYLMALONYL-COA EPIMERASE"/>
    <property type="match status" value="1"/>
</dbReference>
<proteinExistence type="inferred from homology"/>
<dbReference type="GO" id="GO:0004493">
    <property type="term" value="F:methylmalonyl-CoA epimerase activity"/>
    <property type="evidence" value="ECO:0007669"/>
    <property type="project" value="TreeGrafter"/>
</dbReference>
<reference evidence="4 5" key="1">
    <citation type="submission" date="2015-01" db="EMBL/GenBank/DDBJ databases">
        <title>Draft genome sequences of the supercritical CO2 tolerant bacteria Bacillus subterraneus MITOT1 and Bacillus cereus MIT0214.</title>
        <authorList>
            <person name="Peet K.C."/>
            <person name="Thompson J.R."/>
        </authorList>
    </citation>
    <scope>NUCLEOTIDE SEQUENCE [LARGE SCALE GENOMIC DNA]</scope>
    <source>
        <strain evidence="4 5">MITOT1</strain>
    </source>
</reference>
<sequence>MIKKVDHIGIAVKSLEDALPFYTDVLKLPLLGIEEVASEKVKVAFLQAGETKLELLEPLSEDSAIAHFMEKRGEGIHHVALGVESIQDRIDDMKKNGIKMIQDVPKKGAGGALVAFMHPKSTGSILYELCQSNREAE</sequence>
<dbReference type="Pfam" id="PF13669">
    <property type="entry name" value="Glyoxalase_4"/>
    <property type="match status" value="1"/>
</dbReference>
<dbReference type="CDD" id="cd07249">
    <property type="entry name" value="MMCE"/>
    <property type="match status" value="1"/>
</dbReference>
<evidence type="ECO:0000313" key="4">
    <source>
        <dbReference type="EMBL" id="KIY23450.1"/>
    </source>
</evidence>
<dbReference type="SUPFAM" id="SSF54593">
    <property type="entry name" value="Glyoxalase/Bleomycin resistance protein/Dihydroxybiphenyl dioxygenase"/>
    <property type="match status" value="1"/>
</dbReference>
<protein>
    <submittedName>
        <fullName evidence="4">Lactoylglutathione lyase</fullName>
    </submittedName>
</protein>
<dbReference type="PANTHER" id="PTHR43048:SF3">
    <property type="entry name" value="METHYLMALONYL-COA EPIMERASE, MITOCHONDRIAL"/>
    <property type="match status" value="1"/>
</dbReference>
<dbReference type="InterPro" id="IPR029068">
    <property type="entry name" value="Glyas_Bleomycin-R_OHBP_Dase"/>
</dbReference>
<feature type="domain" description="VOC" evidence="3">
    <location>
        <begin position="4"/>
        <end position="132"/>
    </location>
</feature>
<dbReference type="InterPro" id="IPR051785">
    <property type="entry name" value="MMCE/EMCE_epimerase"/>
</dbReference>
<gene>
    <name evidence="4" type="ORF">UB32_03045</name>
</gene>
<dbReference type="EMBL" id="JXIQ01000018">
    <property type="protein sequence ID" value="KIY23450.1"/>
    <property type="molecule type" value="Genomic_DNA"/>
</dbReference>
<evidence type="ECO:0000256" key="1">
    <source>
        <dbReference type="ARBA" id="ARBA00009308"/>
    </source>
</evidence>
<dbReference type="OrthoDB" id="9788468at2"/>
<accession>A0A0D6ZDU1</accession>
<dbReference type="GO" id="GO:0046491">
    <property type="term" value="P:L-methylmalonyl-CoA metabolic process"/>
    <property type="evidence" value="ECO:0007669"/>
    <property type="project" value="TreeGrafter"/>
</dbReference>
<evidence type="ECO:0000313" key="5">
    <source>
        <dbReference type="Proteomes" id="UP000032512"/>
    </source>
</evidence>
<dbReference type="AlphaFoldDB" id="A0A0D6ZDU1"/>